<comment type="similarity">
    <text evidence="5">Belongs to the archaeal Rpo12/eukaryotic RPC10 RNA polymerase subunit family.</text>
</comment>
<dbReference type="InterPro" id="IPR039747">
    <property type="entry name" value="RPABC4"/>
</dbReference>
<dbReference type="PANTHER" id="PTHR12056:SF2">
    <property type="entry name" value="GEO11084P1"/>
    <property type="match status" value="1"/>
</dbReference>
<keyword evidence="7" id="KW-1185">Reference proteome</keyword>
<sequence length="58" mass="6418">MPSWSRKTVPSDAAECLARWRPGPGARWPAAPRDCGAENTLKPGDVIQCRECGYLILY</sequence>
<dbReference type="GO" id="GO:0003677">
    <property type="term" value="F:DNA binding"/>
    <property type="evidence" value="ECO:0007669"/>
    <property type="project" value="InterPro"/>
</dbReference>
<evidence type="ECO:0000256" key="1">
    <source>
        <dbReference type="ARBA" id="ARBA00004123"/>
    </source>
</evidence>
<dbReference type="GO" id="GO:0008270">
    <property type="term" value="F:zinc ion binding"/>
    <property type="evidence" value="ECO:0007669"/>
    <property type="project" value="InterPro"/>
</dbReference>
<dbReference type="GO" id="GO:0003899">
    <property type="term" value="F:DNA-directed RNA polymerase activity"/>
    <property type="evidence" value="ECO:0007669"/>
    <property type="project" value="InterPro"/>
</dbReference>
<organism evidence="6 7">
    <name type="scientific">Setaria viridis</name>
    <name type="common">Green bristlegrass</name>
    <name type="synonym">Setaria italica subsp. viridis</name>
    <dbReference type="NCBI Taxonomy" id="4556"/>
    <lineage>
        <taxon>Eukaryota</taxon>
        <taxon>Viridiplantae</taxon>
        <taxon>Streptophyta</taxon>
        <taxon>Embryophyta</taxon>
        <taxon>Tracheophyta</taxon>
        <taxon>Spermatophyta</taxon>
        <taxon>Magnoliopsida</taxon>
        <taxon>Liliopsida</taxon>
        <taxon>Poales</taxon>
        <taxon>Poaceae</taxon>
        <taxon>PACMAD clade</taxon>
        <taxon>Panicoideae</taxon>
        <taxon>Panicodae</taxon>
        <taxon>Paniceae</taxon>
        <taxon>Cenchrinae</taxon>
        <taxon>Setaria</taxon>
    </lineage>
</organism>
<comment type="subcellular location">
    <subcellularLocation>
        <location evidence="1">Nucleus</location>
    </subcellularLocation>
</comment>
<proteinExistence type="inferred from homology"/>
<evidence type="ECO:0000256" key="2">
    <source>
        <dbReference type="ARBA" id="ARBA00022723"/>
    </source>
</evidence>
<dbReference type="Proteomes" id="UP000298652">
    <property type="component" value="Chromosome 8"/>
</dbReference>
<dbReference type="Gene3D" id="2.20.28.30">
    <property type="entry name" value="RNA polymerase ii, chain L"/>
    <property type="match status" value="1"/>
</dbReference>
<dbReference type="SUPFAM" id="SSF63393">
    <property type="entry name" value="RNA polymerase subunits"/>
    <property type="match status" value="1"/>
</dbReference>
<dbReference type="Pfam" id="PF03604">
    <property type="entry name" value="Zn_ribbon_RPAB4"/>
    <property type="match status" value="1"/>
</dbReference>
<accession>A0A4U6TI42</accession>
<dbReference type="InterPro" id="IPR006591">
    <property type="entry name" value="RNAP_P/RPABC4"/>
</dbReference>
<dbReference type="AlphaFoldDB" id="A0A4U6TI42"/>
<keyword evidence="3" id="KW-0862">Zinc</keyword>
<keyword evidence="2" id="KW-0479">Metal-binding</keyword>
<evidence type="ECO:0000313" key="6">
    <source>
        <dbReference type="EMBL" id="TKW02048.1"/>
    </source>
</evidence>
<evidence type="ECO:0000313" key="7">
    <source>
        <dbReference type="Proteomes" id="UP000298652"/>
    </source>
</evidence>
<dbReference type="GO" id="GO:0005665">
    <property type="term" value="C:RNA polymerase II, core complex"/>
    <property type="evidence" value="ECO:0007669"/>
    <property type="project" value="TreeGrafter"/>
</dbReference>
<dbReference type="GO" id="GO:0005666">
    <property type="term" value="C:RNA polymerase III complex"/>
    <property type="evidence" value="ECO:0007669"/>
    <property type="project" value="TreeGrafter"/>
</dbReference>
<dbReference type="EMBL" id="CM016559">
    <property type="protein sequence ID" value="TKW02048.1"/>
    <property type="molecule type" value="Genomic_DNA"/>
</dbReference>
<protein>
    <submittedName>
        <fullName evidence="6">Uncharacterized protein</fullName>
    </submittedName>
</protein>
<gene>
    <name evidence="6" type="ORF">SEVIR_8G218900v2</name>
</gene>
<dbReference type="Gramene" id="TKW02048">
    <property type="protein sequence ID" value="TKW02048"/>
    <property type="gene ID" value="SEVIR_8G218900v2"/>
</dbReference>
<evidence type="ECO:0000256" key="3">
    <source>
        <dbReference type="ARBA" id="ARBA00022833"/>
    </source>
</evidence>
<keyword evidence="4" id="KW-0539">Nucleus</keyword>
<dbReference type="PANTHER" id="PTHR12056">
    <property type="entry name" value="DNA-DIRECTED RNA POLYMERASES I, II, AND III"/>
    <property type="match status" value="1"/>
</dbReference>
<dbReference type="GO" id="GO:0006351">
    <property type="term" value="P:DNA-templated transcription"/>
    <property type="evidence" value="ECO:0007669"/>
    <property type="project" value="InterPro"/>
</dbReference>
<reference evidence="6" key="1">
    <citation type="submission" date="2019-03" db="EMBL/GenBank/DDBJ databases">
        <title>WGS assembly of Setaria viridis.</title>
        <authorList>
            <person name="Huang P."/>
            <person name="Jenkins J."/>
            <person name="Grimwood J."/>
            <person name="Barry K."/>
            <person name="Healey A."/>
            <person name="Mamidi S."/>
            <person name="Sreedasyam A."/>
            <person name="Shu S."/>
            <person name="Feldman M."/>
            <person name="Wu J."/>
            <person name="Yu Y."/>
            <person name="Chen C."/>
            <person name="Johnson J."/>
            <person name="Rokhsar D."/>
            <person name="Baxter I."/>
            <person name="Schmutz J."/>
            <person name="Brutnell T."/>
            <person name="Kellogg E."/>
        </authorList>
    </citation>
    <scope>NUCLEOTIDE SEQUENCE [LARGE SCALE GENOMIC DNA]</scope>
</reference>
<dbReference type="GO" id="GO:0005736">
    <property type="term" value="C:RNA polymerase I complex"/>
    <property type="evidence" value="ECO:0007669"/>
    <property type="project" value="TreeGrafter"/>
</dbReference>
<evidence type="ECO:0000256" key="5">
    <source>
        <dbReference type="ARBA" id="ARBA00025770"/>
    </source>
</evidence>
<evidence type="ECO:0000256" key="4">
    <source>
        <dbReference type="ARBA" id="ARBA00023242"/>
    </source>
</evidence>
<name>A0A4U6TI42_SETVI</name>
<dbReference type="InterPro" id="IPR029040">
    <property type="entry name" value="RPABC4/Spt4"/>
</dbReference>